<sequence length="33" mass="3717">MLLLDTDVTPLPQCQQAVDSFERLSAGVREDLR</sequence>
<evidence type="ECO:0000313" key="1">
    <source>
        <dbReference type="EMBL" id="KKM07711.1"/>
    </source>
</evidence>
<comment type="caution">
    <text evidence="1">The sequence shown here is derived from an EMBL/GenBank/DDBJ whole genome shotgun (WGS) entry which is preliminary data.</text>
</comment>
<protein>
    <submittedName>
        <fullName evidence="1">Uncharacterized protein</fullName>
    </submittedName>
</protein>
<dbReference type="AlphaFoldDB" id="A0A0F9JQ30"/>
<name>A0A0F9JQ30_9ZZZZ</name>
<proteinExistence type="predicted"/>
<gene>
    <name evidence="1" type="ORF">LCGC14_1731100</name>
</gene>
<accession>A0A0F9JQ30</accession>
<feature type="non-terminal residue" evidence="1">
    <location>
        <position position="33"/>
    </location>
</feature>
<dbReference type="EMBL" id="LAZR01015710">
    <property type="protein sequence ID" value="KKM07711.1"/>
    <property type="molecule type" value="Genomic_DNA"/>
</dbReference>
<organism evidence="1">
    <name type="scientific">marine sediment metagenome</name>
    <dbReference type="NCBI Taxonomy" id="412755"/>
    <lineage>
        <taxon>unclassified sequences</taxon>
        <taxon>metagenomes</taxon>
        <taxon>ecological metagenomes</taxon>
    </lineage>
</organism>
<reference evidence="1" key="1">
    <citation type="journal article" date="2015" name="Nature">
        <title>Complex archaea that bridge the gap between prokaryotes and eukaryotes.</title>
        <authorList>
            <person name="Spang A."/>
            <person name="Saw J.H."/>
            <person name="Jorgensen S.L."/>
            <person name="Zaremba-Niedzwiedzka K."/>
            <person name="Martijn J."/>
            <person name="Lind A.E."/>
            <person name="van Eijk R."/>
            <person name="Schleper C."/>
            <person name="Guy L."/>
            <person name="Ettema T.J."/>
        </authorList>
    </citation>
    <scope>NUCLEOTIDE SEQUENCE</scope>
</reference>